<keyword evidence="2" id="KW-1185">Reference proteome</keyword>
<proteinExistence type="predicted"/>
<comment type="caution">
    <text evidence="1">The sequence shown here is derived from an EMBL/GenBank/DDBJ whole genome shotgun (WGS) entry which is preliminary data.</text>
</comment>
<protein>
    <submittedName>
        <fullName evidence="1">Helix-turn-helix domain-containing protein</fullName>
    </submittedName>
</protein>
<evidence type="ECO:0000313" key="2">
    <source>
        <dbReference type="Proteomes" id="UP001631969"/>
    </source>
</evidence>
<dbReference type="EMBL" id="JBJURJ010000011">
    <property type="protein sequence ID" value="MFM9330112.1"/>
    <property type="molecule type" value="Genomic_DNA"/>
</dbReference>
<accession>A0ACC7P0D6</accession>
<organism evidence="1 2">
    <name type="scientific">Paenibacillus mesotrionivorans</name>
    <dbReference type="NCBI Taxonomy" id="3160968"/>
    <lineage>
        <taxon>Bacteria</taxon>
        <taxon>Bacillati</taxon>
        <taxon>Bacillota</taxon>
        <taxon>Bacilli</taxon>
        <taxon>Bacillales</taxon>
        <taxon>Paenibacillaceae</taxon>
        <taxon>Paenibacillus</taxon>
    </lineage>
</organism>
<name>A0ACC7P0D6_9BACL</name>
<dbReference type="Proteomes" id="UP001631969">
    <property type="component" value="Unassembled WGS sequence"/>
</dbReference>
<evidence type="ECO:0000313" key="1">
    <source>
        <dbReference type="EMBL" id="MFM9330112.1"/>
    </source>
</evidence>
<gene>
    <name evidence="1" type="ORF">ACI1P1_17575</name>
</gene>
<reference evidence="1" key="1">
    <citation type="submission" date="2024-12" db="EMBL/GenBank/DDBJ databases">
        <authorList>
            <person name="Wu N."/>
        </authorList>
    </citation>
    <scope>NUCLEOTIDE SEQUENCE</scope>
    <source>
        <strain evidence="1">P15</strain>
    </source>
</reference>
<sequence>MNHRSSEKHFIGEAFSIQQLRKLGFDKMARPHSHTCYELYYLLHGERVYFMNGNVYVARKGDLMLVMPGDLHSTSSSQVEEFERVLLHFSPEFLSGEDGSILEQAPFLESGMIHLPLKEQPELERLLLGMLAECQESHNFYETFVRQLLTEFLIRVHRTALGADDMPQPRHPMHQKISEISAYIHEHYREPLTLEELSRQFYISPAYLSRVFLKLTGFHLSEYIRVVRVREAQNMLRNTREKIQLIAEQVGFEHVSHFNKTFKSITGSSPLHYRKQHRM</sequence>